<feature type="non-terminal residue" evidence="2">
    <location>
        <position position="242"/>
    </location>
</feature>
<evidence type="ECO:0000256" key="1">
    <source>
        <dbReference type="SAM" id="MobiDB-lite"/>
    </source>
</evidence>
<accession>A0A699HB05</accession>
<dbReference type="AlphaFoldDB" id="A0A699HB05"/>
<proteinExistence type="predicted"/>
<name>A0A699HB05_TANCI</name>
<gene>
    <name evidence="2" type="ORF">Tci_359096</name>
</gene>
<dbReference type="EMBL" id="BKCJ010135693">
    <property type="protein sequence ID" value="GEX87121.1"/>
    <property type="molecule type" value="Genomic_DNA"/>
</dbReference>
<organism evidence="2">
    <name type="scientific">Tanacetum cinerariifolium</name>
    <name type="common">Dalmatian daisy</name>
    <name type="synonym">Chrysanthemum cinerariifolium</name>
    <dbReference type="NCBI Taxonomy" id="118510"/>
    <lineage>
        <taxon>Eukaryota</taxon>
        <taxon>Viridiplantae</taxon>
        <taxon>Streptophyta</taxon>
        <taxon>Embryophyta</taxon>
        <taxon>Tracheophyta</taxon>
        <taxon>Spermatophyta</taxon>
        <taxon>Magnoliopsida</taxon>
        <taxon>eudicotyledons</taxon>
        <taxon>Gunneridae</taxon>
        <taxon>Pentapetalae</taxon>
        <taxon>asterids</taxon>
        <taxon>campanulids</taxon>
        <taxon>Asterales</taxon>
        <taxon>Asteraceae</taxon>
        <taxon>Asteroideae</taxon>
        <taxon>Anthemideae</taxon>
        <taxon>Anthemidinae</taxon>
        <taxon>Tanacetum</taxon>
    </lineage>
</organism>
<feature type="region of interest" description="Disordered" evidence="1">
    <location>
        <begin position="1"/>
        <end position="74"/>
    </location>
</feature>
<protein>
    <submittedName>
        <fullName evidence="2">Uncharacterized protein</fullName>
    </submittedName>
</protein>
<feature type="compositionally biased region" description="Acidic residues" evidence="1">
    <location>
        <begin position="11"/>
        <end position="70"/>
    </location>
</feature>
<comment type="caution">
    <text evidence="2">The sequence shown here is derived from an EMBL/GenBank/DDBJ whole genome shotgun (WGS) entry which is preliminary data.</text>
</comment>
<sequence length="242" mass="26978">MLAAASPTTEFDPDEDPEDDPEEDPKDDPEENPVDYPDDSGDEGDDEDESSDDDEDDNIDIEEDEEEDEYLAPADSTTVALPAIDHAPSAEETEPFETNESATTPPPHPAYRITARMEIRLRWSAERGEIPEADLLIQKRLCTDHTGPYELRKSSAAAAARLGEPVRDDLYRFVDTVERGEGSTPAAMKRKNEMTRLYKEPESTGYSWIDDTMLALLASWRLTAALGHIQILEAARVPTQPE</sequence>
<reference evidence="2" key="1">
    <citation type="journal article" date="2019" name="Sci. Rep.">
        <title>Draft genome of Tanacetum cinerariifolium, the natural source of mosquito coil.</title>
        <authorList>
            <person name="Yamashiro T."/>
            <person name="Shiraishi A."/>
            <person name="Satake H."/>
            <person name="Nakayama K."/>
        </authorList>
    </citation>
    <scope>NUCLEOTIDE SEQUENCE</scope>
</reference>
<feature type="region of interest" description="Disordered" evidence="1">
    <location>
        <begin position="89"/>
        <end position="110"/>
    </location>
</feature>
<evidence type="ECO:0000313" key="2">
    <source>
        <dbReference type="EMBL" id="GEX87121.1"/>
    </source>
</evidence>